<accession>A0A0R0JAP3</accession>
<protein>
    <submittedName>
        <fullName evidence="1 2">Uncharacterized protein</fullName>
    </submittedName>
</protein>
<organism evidence="1">
    <name type="scientific">Glycine max</name>
    <name type="common">Soybean</name>
    <name type="synonym">Glycine hispida</name>
    <dbReference type="NCBI Taxonomy" id="3847"/>
    <lineage>
        <taxon>Eukaryota</taxon>
        <taxon>Viridiplantae</taxon>
        <taxon>Streptophyta</taxon>
        <taxon>Embryophyta</taxon>
        <taxon>Tracheophyta</taxon>
        <taxon>Spermatophyta</taxon>
        <taxon>Magnoliopsida</taxon>
        <taxon>eudicotyledons</taxon>
        <taxon>Gunneridae</taxon>
        <taxon>Pentapetalae</taxon>
        <taxon>rosids</taxon>
        <taxon>fabids</taxon>
        <taxon>Fabales</taxon>
        <taxon>Fabaceae</taxon>
        <taxon>Papilionoideae</taxon>
        <taxon>50 kb inversion clade</taxon>
        <taxon>NPAAA clade</taxon>
        <taxon>indigoferoid/millettioid clade</taxon>
        <taxon>Phaseoleae</taxon>
        <taxon>Glycine</taxon>
        <taxon>Glycine subgen. Soja</taxon>
    </lineage>
</organism>
<evidence type="ECO:0000313" key="1">
    <source>
        <dbReference type="EMBL" id="KRH51677.1"/>
    </source>
</evidence>
<evidence type="ECO:0000313" key="2">
    <source>
        <dbReference type="EnsemblPlants" id="KRH51677"/>
    </source>
</evidence>
<dbReference type="Gramene" id="KRH51677">
    <property type="protein sequence ID" value="KRH51677"/>
    <property type="gene ID" value="GLYMA_06G022400"/>
</dbReference>
<proteinExistence type="predicted"/>
<dbReference type="Proteomes" id="UP000008827">
    <property type="component" value="Chromosome 6"/>
</dbReference>
<dbReference type="EnsemblPlants" id="KRH51677">
    <property type="protein sequence ID" value="KRH51677"/>
    <property type="gene ID" value="GLYMA_06G022400"/>
</dbReference>
<dbReference type="AlphaFoldDB" id="A0A0R0JAP3"/>
<keyword evidence="3" id="KW-1185">Reference proteome</keyword>
<gene>
    <name evidence="1" type="ORF">GLYMA_06G022400</name>
</gene>
<dbReference type="EMBL" id="CM000839">
    <property type="protein sequence ID" value="KRH51677.1"/>
    <property type="molecule type" value="Genomic_DNA"/>
</dbReference>
<reference evidence="2" key="2">
    <citation type="submission" date="2018-02" db="UniProtKB">
        <authorList>
            <consortium name="EnsemblPlants"/>
        </authorList>
    </citation>
    <scope>IDENTIFICATION</scope>
    <source>
        <strain evidence="2">Williams 82</strain>
    </source>
</reference>
<name>A0A0R0JAP3_SOYBN</name>
<evidence type="ECO:0000313" key="3">
    <source>
        <dbReference type="Proteomes" id="UP000008827"/>
    </source>
</evidence>
<sequence length="67" mass="8072">MDWQRHRRCSKRKKALPIQHHIGNFHGMPTCFRTCSYHKISQFNLTLRETARECRINATKVYYCLSC</sequence>
<dbReference type="InParanoid" id="A0A0R0JAP3"/>
<reference evidence="1 2" key="1">
    <citation type="journal article" date="2010" name="Nature">
        <title>Genome sequence of the palaeopolyploid soybean.</title>
        <authorList>
            <person name="Schmutz J."/>
            <person name="Cannon S.B."/>
            <person name="Schlueter J."/>
            <person name="Ma J."/>
            <person name="Mitros T."/>
            <person name="Nelson W."/>
            <person name="Hyten D.L."/>
            <person name="Song Q."/>
            <person name="Thelen J.J."/>
            <person name="Cheng J."/>
            <person name="Xu D."/>
            <person name="Hellsten U."/>
            <person name="May G.D."/>
            <person name="Yu Y."/>
            <person name="Sakurai T."/>
            <person name="Umezawa T."/>
            <person name="Bhattacharyya M.K."/>
            <person name="Sandhu D."/>
            <person name="Valliyodan B."/>
            <person name="Lindquist E."/>
            <person name="Peto M."/>
            <person name="Grant D."/>
            <person name="Shu S."/>
            <person name="Goodstein D."/>
            <person name="Barry K."/>
            <person name="Futrell-Griggs M."/>
            <person name="Abernathy B."/>
            <person name="Du J."/>
            <person name="Tian Z."/>
            <person name="Zhu L."/>
            <person name="Gill N."/>
            <person name="Joshi T."/>
            <person name="Libault M."/>
            <person name="Sethuraman A."/>
            <person name="Zhang X.-C."/>
            <person name="Shinozaki K."/>
            <person name="Nguyen H.T."/>
            <person name="Wing R.A."/>
            <person name="Cregan P."/>
            <person name="Specht J."/>
            <person name="Grimwood J."/>
            <person name="Rokhsar D."/>
            <person name="Stacey G."/>
            <person name="Shoemaker R.C."/>
            <person name="Jackson S.A."/>
        </authorList>
    </citation>
    <scope>NUCLEOTIDE SEQUENCE</scope>
    <source>
        <strain evidence="2">cv. Williams 82</strain>
        <tissue evidence="1">Callus</tissue>
    </source>
</reference>
<reference evidence="1" key="3">
    <citation type="submission" date="2018-07" db="EMBL/GenBank/DDBJ databases">
        <title>WGS assembly of Glycine max.</title>
        <authorList>
            <person name="Schmutz J."/>
            <person name="Cannon S."/>
            <person name="Schlueter J."/>
            <person name="Ma J."/>
            <person name="Mitros T."/>
            <person name="Nelson W."/>
            <person name="Hyten D."/>
            <person name="Song Q."/>
            <person name="Thelen J."/>
            <person name="Cheng J."/>
            <person name="Xu D."/>
            <person name="Hellsten U."/>
            <person name="May G."/>
            <person name="Yu Y."/>
            <person name="Sakurai T."/>
            <person name="Umezawa T."/>
            <person name="Bhattacharyya M."/>
            <person name="Sandhu D."/>
            <person name="Valliyodan B."/>
            <person name="Lindquist E."/>
            <person name="Peto M."/>
            <person name="Grant D."/>
            <person name="Shu S."/>
            <person name="Goodstein D."/>
            <person name="Barry K."/>
            <person name="Futrell-Griggs M."/>
            <person name="Abernathy B."/>
            <person name="Du J."/>
            <person name="Tian Z."/>
            <person name="Zhu L."/>
            <person name="Gill N."/>
            <person name="Joshi T."/>
            <person name="Libault M."/>
            <person name="Sethuraman A."/>
            <person name="Zhang X."/>
            <person name="Shinozaki K."/>
            <person name="Nguyen H."/>
            <person name="Wing R."/>
            <person name="Cregan P."/>
            <person name="Specht J."/>
            <person name="Grimwood J."/>
            <person name="Rokhsar D."/>
            <person name="Stacey G."/>
            <person name="Shoemaker R."/>
            <person name="Jackson S."/>
        </authorList>
    </citation>
    <scope>NUCLEOTIDE SEQUENCE</scope>
    <source>
        <tissue evidence="1">Callus</tissue>
    </source>
</reference>